<evidence type="ECO:0000256" key="7">
    <source>
        <dbReference type="ARBA" id="ARBA00022840"/>
    </source>
</evidence>
<comment type="caution">
    <text evidence="13">The sequence shown here is derived from an EMBL/GenBank/DDBJ whole genome shotgun (WGS) entry which is preliminary data.</text>
</comment>
<evidence type="ECO:0000313" key="13">
    <source>
        <dbReference type="EMBL" id="MRX71650.1"/>
    </source>
</evidence>
<dbReference type="InterPro" id="IPR005467">
    <property type="entry name" value="His_kinase_dom"/>
</dbReference>
<keyword evidence="5" id="KW-0547">Nucleotide-binding</keyword>
<feature type="domain" description="PAC" evidence="12">
    <location>
        <begin position="150"/>
        <end position="202"/>
    </location>
</feature>
<keyword evidence="8" id="KW-0902">Two-component regulatory system</keyword>
<dbReference type="PRINTS" id="PR00344">
    <property type="entry name" value="BCTRLSENSOR"/>
</dbReference>
<dbReference type="Pfam" id="PF02518">
    <property type="entry name" value="HATPase_c"/>
    <property type="match status" value="1"/>
</dbReference>
<accession>A0A7X2IXV1</accession>
<dbReference type="GO" id="GO:0005524">
    <property type="term" value="F:ATP binding"/>
    <property type="evidence" value="ECO:0007669"/>
    <property type="project" value="UniProtKB-KW"/>
</dbReference>
<dbReference type="Gene3D" id="3.30.565.10">
    <property type="entry name" value="Histidine kinase-like ATPase, C-terminal domain"/>
    <property type="match status" value="1"/>
</dbReference>
<dbReference type="SMART" id="SM00091">
    <property type="entry name" value="PAS"/>
    <property type="match status" value="1"/>
</dbReference>
<evidence type="ECO:0000256" key="2">
    <source>
        <dbReference type="ARBA" id="ARBA00012438"/>
    </source>
</evidence>
<keyword evidence="3" id="KW-0597">Phosphoprotein</keyword>
<dbReference type="Pfam" id="PF00989">
    <property type="entry name" value="PAS"/>
    <property type="match status" value="1"/>
</dbReference>
<evidence type="ECO:0000259" key="10">
    <source>
        <dbReference type="PROSITE" id="PS50109"/>
    </source>
</evidence>
<gene>
    <name evidence="13" type="ORF">GJU40_05610</name>
</gene>
<dbReference type="SUPFAM" id="SSF47384">
    <property type="entry name" value="Homodimeric domain of signal transducing histidine kinase"/>
    <property type="match status" value="1"/>
</dbReference>
<dbReference type="CDD" id="cd00130">
    <property type="entry name" value="PAS"/>
    <property type="match status" value="1"/>
</dbReference>
<dbReference type="NCBIfam" id="TIGR00229">
    <property type="entry name" value="sensory_box"/>
    <property type="match status" value="1"/>
</dbReference>
<dbReference type="InterPro" id="IPR035965">
    <property type="entry name" value="PAS-like_dom_sf"/>
</dbReference>
<keyword evidence="6" id="KW-0418">Kinase</keyword>
<evidence type="ECO:0000259" key="11">
    <source>
        <dbReference type="PROSITE" id="PS50112"/>
    </source>
</evidence>
<dbReference type="InterPro" id="IPR000700">
    <property type="entry name" value="PAS-assoc_C"/>
</dbReference>
<keyword evidence="9" id="KW-0812">Transmembrane</keyword>
<dbReference type="SUPFAM" id="SSF55785">
    <property type="entry name" value="PYP-like sensor domain (PAS domain)"/>
    <property type="match status" value="1"/>
</dbReference>
<dbReference type="InterPro" id="IPR004358">
    <property type="entry name" value="Sig_transdc_His_kin-like_C"/>
</dbReference>
<sequence length="434" mass="49254">MKKHLGSLVALSVTIICISIWNYIFYYIENNPVNLMWDIPYTLLIFSAAWWLGTYYDRSKVLIVELDKSKKQYAELLNETHLVLNNIQDTVFQTDAEGKFTYLNPAWYAFTGFTVEESLSTSFYYYVKMDEKKAIRKYVSQQISAKKEDFSFEVRYRKKDGGDFWGEVRCRLYYHNDGSIRGSVGTIINITERKTAEEELFEINRDLAMQSQKLAIAGQLAAGIAHEVRNPLTSVNGFLQLMRSENPAHEQYFDIIFSEIKRIDLVLSEMLVLAKPQSIQFRAHDLHLILQSVLTLLQSNANMYNIILEKNLHALNSLISCDENQLKQVFINLVKNAIEAMPTGGTLRLKTENSGSNIVVSIIDQGVGMTDKQLAQLGEPFFTTKETGTGLGLTVCLRILRDHSGDIDVRSELGKGTTFNITLPVSPKPPSSVK</sequence>
<dbReference type="CDD" id="cd00082">
    <property type="entry name" value="HisKA"/>
    <property type="match status" value="1"/>
</dbReference>
<evidence type="ECO:0000259" key="12">
    <source>
        <dbReference type="PROSITE" id="PS50113"/>
    </source>
</evidence>
<dbReference type="Pfam" id="PF00512">
    <property type="entry name" value="HisKA"/>
    <property type="match status" value="1"/>
</dbReference>
<dbReference type="InterPro" id="IPR036890">
    <property type="entry name" value="HATPase_C_sf"/>
</dbReference>
<dbReference type="SUPFAM" id="SSF55874">
    <property type="entry name" value="ATPase domain of HSP90 chaperone/DNA topoisomerase II/histidine kinase"/>
    <property type="match status" value="1"/>
</dbReference>
<feature type="transmembrane region" description="Helical" evidence="9">
    <location>
        <begin position="7"/>
        <end position="28"/>
    </location>
</feature>
<evidence type="ECO:0000256" key="3">
    <source>
        <dbReference type="ARBA" id="ARBA00022553"/>
    </source>
</evidence>
<dbReference type="InterPro" id="IPR003594">
    <property type="entry name" value="HATPase_dom"/>
</dbReference>
<evidence type="ECO:0000256" key="4">
    <source>
        <dbReference type="ARBA" id="ARBA00022679"/>
    </source>
</evidence>
<dbReference type="PROSITE" id="PS50109">
    <property type="entry name" value="HIS_KIN"/>
    <property type="match status" value="1"/>
</dbReference>
<evidence type="ECO:0000256" key="1">
    <source>
        <dbReference type="ARBA" id="ARBA00000085"/>
    </source>
</evidence>
<dbReference type="PANTHER" id="PTHR43065">
    <property type="entry name" value="SENSOR HISTIDINE KINASE"/>
    <property type="match status" value="1"/>
</dbReference>
<dbReference type="SMART" id="SM00086">
    <property type="entry name" value="PAC"/>
    <property type="match status" value="1"/>
</dbReference>
<comment type="catalytic activity">
    <reaction evidence="1">
        <text>ATP + protein L-histidine = ADP + protein N-phospho-L-histidine.</text>
        <dbReference type="EC" id="2.7.13.3"/>
    </reaction>
</comment>
<dbReference type="InterPro" id="IPR000014">
    <property type="entry name" value="PAS"/>
</dbReference>
<feature type="transmembrane region" description="Helical" evidence="9">
    <location>
        <begin position="34"/>
        <end position="53"/>
    </location>
</feature>
<keyword evidence="9" id="KW-1133">Transmembrane helix</keyword>
<feature type="domain" description="PAS" evidence="11">
    <location>
        <begin position="69"/>
        <end position="146"/>
    </location>
</feature>
<dbReference type="InterPro" id="IPR003661">
    <property type="entry name" value="HisK_dim/P_dom"/>
</dbReference>
<evidence type="ECO:0000256" key="5">
    <source>
        <dbReference type="ARBA" id="ARBA00022741"/>
    </source>
</evidence>
<dbReference type="Proteomes" id="UP000448867">
    <property type="component" value="Unassembled WGS sequence"/>
</dbReference>
<evidence type="ECO:0000256" key="6">
    <source>
        <dbReference type="ARBA" id="ARBA00022777"/>
    </source>
</evidence>
<dbReference type="GO" id="GO:0000155">
    <property type="term" value="F:phosphorelay sensor kinase activity"/>
    <property type="evidence" value="ECO:0007669"/>
    <property type="project" value="InterPro"/>
</dbReference>
<dbReference type="SMART" id="SM00388">
    <property type="entry name" value="HisKA"/>
    <property type="match status" value="1"/>
</dbReference>
<dbReference type="InterPro" id="IPR036097">
    <property type="entry name" value="HisK_dim/P_sf"/>
</dbReference>
<proteinExistence type="predicted"/>
<dbReference type="EC" id="2.7.13.3" evidence="2"/>
<dbReference type="Gene3D" id="1.10.287.130">
    <property type="match status" value="1"/>
</dbReference>
<dbReference type="EMBL" id="WKKI01000006">
    <property type="protein sequence ID" value="MRX71650.1"/>
    <property type="molecule type" value="Genomic_DNA"/>
</dbReference>
<dbReference type="PROSITE" id="PS50113">
    <property type="entry name" value="PAC"/>
    <property type="match status" value="1"/>
</dbReference>
<dbReference type="RefSeq" id="WP_154306785.1">
    <property type="nucleotide sequence ID" value="NZ_WKKI01000006.1"/>
</dbReference>
<dbReference type="Gene3D" id="3.30.450.20">
    <property type="entry name" value="PAS domain"/>
    <property type="match status" value="1"/>
</dbReference>
<reference evidence="13 14" key="1">
    <citation type="submission" date="2019-11" db="EMBL/GenBank/DDBJ databases">
        <title>Bacillus lacus genome.</title>
        <authorList>
            <person name="Allen C.J."/>
            <person name="Newman J.D."/>
        </authorList>
    </citation>
    <scope>NUCLEOTIDE SEQUENCE [LARGE SCALE GENOMIC DNA]</scope>
    <source>
        <strain evidence="13 14">KCTC 33946</strain>
    </source>
</reference>
<organism evidence="13 14">
    <name type="scientific">Metabacillus lacus</name>
    <dbReference type="NCBI Taxonomy" id="1983721"/>
    <lineage>
        <taxon>Bacteria</taxon>
        <taxon>Bacillati</taxon>
        <taxon>Bacillota</taxon>
        <taxon>Bacilli</taxon>
        <taxon>Bacillales</taxon>
        <taxon>Bacillaceae</taxon>
        <taxon>Metabacillus</taxon>
    </lineage>
</organism>
<evidence type="ECO:0000313" key="14">
    <source>
        <dbReference type="Proteomes" id="UP000448867"/>
    </source>
</evidence>
<dbReference type="PROSITE" id="PS50112">
    <property type="entry name" value="PAS"/>
    <property type="match status" value="1"/>
</dbReference>
<dbReference type="AlphaFoldDB" id="A0A7X2IXV1"/>
<dbReference type="InterPro" id="IPR001610">
    <property type="entry name" value="PAC"/>
</dbReference>
<keyword evidence="4" id="KW-0808">Transferase</keyword>
<keyword evidence="14" id="KW-1185">Reference proteome</keyword>
<dbReference type="SMART" id="SM00387">
    <property type="entry name" value="HATPase_c"/>
    <property type="match status" value="1"/>
</dbReference>
<keyword evidence="7" id="KW-0067">ATP-binding</keyword>
<name>A0A7X2IXV1_9BACI</name>
<dbReference type="OrthoDB" id="9815750at2"/>
<dbReference type="InterPro" id="IPR013767">
    <property type="entry name" value="PAS_fold"/>
</dbReference>
<dbReference type="PANTHER" id="PTHR43065:SF34">
    <property type="entry name" value="SPORULATION KINASE A"/>
    <property type="match status" value="1"/>
</dbReference>
<evidence type="ECO:0000256" key="9">
    <source>
        <dbReference type="SAM" id="Phobius"/>
    </source>
</evidence>
<dbReference type="GO" id="GO:0006355">
    <property type="term" value="P:regulation of DNA-templated transcription"/>
    <property type="evidence" value="ECO:0007669"/>
    <property type="project" value="InterPro"/>
</dbReference>
<evidence type="ECO:0000256" key="8">
    <source>
        <dbReference type="ARBA" id="ARBA00023012"/>
    </source>
</evidence>
<protein>
    <recommendedName>
        <fullName evidence="2">histidine kinase</fullName>
        <ecNumber evidence="2">2.7.13.3</ecNumber>
    </recommendedName>
</protein>
<feature type="domain" description="Histidine kinase" evidence="10">
    <location>
        <begin position="223"/>
        <end position="427"/>
    </location>
</feature>
<keyword evidence="9" id="KW-0472">Membrane</keyword>